<accession>A0A5N5VYQ9</accession>
<keyword evidence="1" id="KW-1133">Transmembrane helix</keyword>
<keyword evidence="1" id="KW-0812">Transmembrane</keyword>
<dbReference type="AlphaFoldDB" id="A0A5N5VYQ9"/>
<dbReference type="RefSeq" id="WP_152266310.1">
    <property type="nucleotide sequence ID" value="NZ_VOKX01000145.1"/>
</dbReference>
<reference evidence="2 3" key="1">
    <citation type="journal article" date="2019" name="Microb. Cell Fact.">
        <title>Exploring novel herbicidin analogues by transcriptional regulator overexpression and MS/MS molecular networking.</title>
        <authorList>
            <person name="Shi Y."/>
            <person name="Gu R."/>
            <person name="Li Y."/>
            <person name="Wang X."/>
            <person name="Ren W."/>
            <person name="Li X."/>
            <person name="Wang L."/>
            <person name="Xie Y."/>
            <person name="Hong B."/>
        </authorList>
    </citation>
    <scope>NUCLEOTIDE SEQUENCE [LARGE SCALE GENOMIC DNA]</scope>
    <source>
        <strain evidence="2 3">US-43</strain>
    </source>
</reference>
<sequence length="182" mass="19814">MADSEALYGLLGAVGGALVAGVASVYGPLRVHRRQSQQRAEEERAGRLDAQVNRLITPPASRAWLDVLERTQQDLQIGQPLNIAEFDRSINEITQQTNAAGHALGQDGLWLASNDTPPHGVNLWGSSRTPDDGVWDAYSQLLGRLRQATYLEHLTQCGSQAAPADQRTTDSHECFMDVVADL</sequence>
<feature type="non-terminal residue" evidence="2">
    <location>
        <position position="182"/>
    </location>
</feature>
<comment type="caution">
    <text evidence="2">The sequence shown here is derived from an EMBL/GenBank/DDBJ whole genome shotgun (WGS) entry which is preliminary data.</text>
</comment>
<proteinExistence type="predicted"/>
<evidence type="ECO:0000313" key="3">
    <source>
        <dbReference type="Proteomes" id="UP000327000"/>
    </source>
</evidence>
<keyword evidence="1" id="KW-0472">Membrane</keyword>
<gene>
    <name evidence="2" type="ORF">FRZ00_34815</name>
</gene>
<keyword evidence="3" id="KW-1185">Reference proteome</keyword>
<name>A0A5N5VYQ9_STRMB</name>
<feature type="transmembrane region" description="Helical" evidence="1">
    <location>
        <begin position="6"/>
        <end position="29"/>
    </location>
</feature>
<dbReference type="EMBL" id="VOKX01000145">
    <property type="protein sequence ID" value="KAB7832518.1"/>
    <property type="molecule type" value="Genomic_DNA"/>
</dbReference>
<evidence type="ECO:0000313" key="2">
    <source>
        <dbReference type="EMBL" id="KAB7832518.1"/>
    </source>
</evidence>
<dbReference type="OrthoDB" id="4206363at2"/>
<protein>
    <submittedName>
        <fullName evidence="2">Uncharacterized protein</fullName>
    </submittedName>
</protein>
<evidence type="ECO:0000256" key="1">
    <source>
        <dbReference type="SAM" id="Phobius"/>
    </source>
</evidence>
<dbReference type="Proteomes" id="UP000327000">
    <property type="component" value="Unassembled WGS sequence"/>
</dbReference>
<organism evidence="2 3">
    <name type="scientific">Streptomyces mobaraensis</name>
    <name type="common">Streptoverticillium mobaraense</name>
    <dbReference type="NCBI Taxonomy" id="35621"/>
    <lineage>
        <taxon>Bacteria</taxon>
        <taxon>Bacillati</taxon>
        <taxon>Actinomycetota</taxon>
        <taxon>Actinomycetes</taxon>
        <taxon>Kitasatosporales</taxon>
        <taxon>Streptomycetaceae</taxon>
        <taxon>Streptomyces</taxon>
    </lineage>
</organism>